<dbReference type="Pfam" id="PF00069">
    <property type="entry name" value="Pkinase"/>
    <property type="match status" value="1"/>
</dbReference>
<evidence type="ECO:0000256" key="11">
    <source>
        <dbReference type="ARBA" id="ARBA00022837"/>
    </source>
</evidence>
<evidence type="ECO:0000256" key="13">
    <source>
        <dbReference type="ARBA" id="ARBA00023288"/>
    </source>
</evidence>
<keyword evidence="8" id="KW-0677">Repeat</keyword>
<dbReference type="Gene3D" id="1.10.510.10">
    <property type="entry name" value="Transferase(Phosphotransferase) domain 1"/>
    <property type="match status" value="1"/>
</dbReference>
<dbReference type="InterPro" id="IPR017441">
    <property type="entry name" value="Protein_kinase_ATP_BS"/>
</dbReference>
<organism evidence="21 22">
    <name type="scientific">Saponaria officinalis</name>
    <name type="common">Common soapwort</name>
    <name type="synonym">Lychnis saponaria</name>
    <dbReference type="NCBI Taxonomy" id="3572"/>
    <lineage>
        <taxon>Eukaryota</taxon>
        <taxon>Viridiplantae</taxon>
        <taxon>Streptophyta</taxon>
        <taxon>Embryophyta</taxon>
        <taxon>Tracheophyta</taxon>
        <taxon>Spermatophyta</taxon>
        <taxon>Magnoliopsida</taxon>
        <taxon>eudicotyledons</taxon>
        <taxon>Gunneridae</taxon>
        <taxon>Pentapetalae</taxon>
        <taxon>Caryophyllales</taxon>
        <taxon>Caryophyllaceae</taxon>
        <taxon>Caryophylleae</taxon>
        <taxon>Saponaria</taxon>
    </lineage>
</organism>
<dbReference type="Proteomes" id="UP001443914">
    <property type="component" value="Unassembled WGS sequence"/>
</dbReference>
<comment type="catalytic activity">
    <reaction evidence="16">
        <text>L-seryl-[protein] + ATP = O-phospho-L-seryl-[protein] + ADP + H(+)</text>
        <dbReference type="Rhea" id="RHEA:17989"/>
        <dbReference type="Rhea" id="RHEA-COMP:9863"/>
        <dbReference type="Rhea" id="RHEA-COMP:11604"/>
        <dbReference type="ChEBI" id="CHEBI:15378"/>
        <dbReference type="ChEBI" id="CHEBI:29999"/>
        <dbReference type="ChEBI" id="CHEBI:30616"/>
        <dbReference type="ChEBI" id="CHEBI:83421"/>
        <dbReference type="ChEBI" id="CHEBI:456216"/>
        <dbReference type="EC" id="2.7.11.1"/>
    </reaction>
</comment>
<dbReference type="InterPro" id="IPR050205">
    <property type="entry name" value="CDPK_Ser/Thr_kinases"/>
</dbReference>
<dbReference type="InterPro" id="IPR011992">
    <property type="entry name" value="EF-hand-dom_pair"/>
</dbReference>
<dbReference type="PROSITE" id="PS00108">
    <property type="entry name" value="PROTEIN_KINASE_ST"/>
    <property type="match status" value="1"/>
</dbReference>
<feature type="compositionally biased region" description="Low complexity" evidence="18">
    <location>
        <begin position="16"/>
        <end position="29"/>
    </location>
</feature>
<sequence length="534" mass="59867">MGICASKTKAPEEEQNGNNNNHNKPSNNGGEDHHYQQKQQPHPQPQPREKPVAPPAQPPVRVTTPPPRTDPNTILGKPFEDVRMSYTLGKELGRGQFGVTYLCTDKNTGQMLACKSISKKKLVTKGDKEDMRREIQIMQHLSGQPNIVEFKGAYEDKTAVNLVMELCAGGELFDRIIAKGHYSEKAAAHILRQIVNVVHVCHFMGVMHRDLKPENFLLSTKDENATLKATDFGLSVFIEGGKVYRDIVGSAYYVAPEVLRRRYGKEIDIWSAGVMLYILLSGVPPFWAETEKGIFDAILQGHVDFESKPWPSISNGAKDLVRKMLTSDPKKRISAAQVLEHPWLREGEASDKPIDGAVLTRMKQLRVMNKLKKLALKVIAESLPDDEIQGLKQMFENMDTDGSGTITYEELKEGLARLGSKLPETEVKALMEAADQDGSGAIDYIEFVTATMHRYRLERDDQLYKAFQYFDKDNSGFITTDELETAMREYGIADENCIKEILAEVDTDNDGRINFDEFVAMMRSGTQNPGAKLL</sequence>
<dbReference type="SMART" id="SM00054">
    <property type="entry name" value="EFh"/>
    <property type="match status" value="4"/>
</dbReference>
<evidence type="ECO:0000256" key="9">
    <source>
        <dbReference type="ARBA" id="ARBA00022741"/>
    </source>
</evidence>
<feature type="binding site" evidence="17">
    <location>
        <position position="115"/>
    </location>
    <ligand>
        <name>ATP</name>
        <dbReference type="ChEBI" id="CHEBI:30616"/>
    </ligand>
</feature>
<comment type="catalytic activity">
    <reaction evidence="15">
        <text>L-threonyl-[protein] + ATP = O-phospho-L-threonyl-[protein] + ADP + H(+)</text>
        <dbReference type="Rhea" id="RHEA:46608"/>
        <dbReference type="Rhea" id="RHEA-COMP:11060"/>
        <dbReference type="Rhea" id="RHEA-COMP:11605"/>
        <dbReference type="ChEBI" id="CHEBI:15378"/>
        <dbReference type="ChEBI" id="CHEBI:30013"/>
        <dbReference type="ChEBI" id="CHEBI:30616"/>
        <dbReference type="ChEBI" id="CHEBI:61977"/>
        <dbReference type="ChEBI" id="CHEBI:456216"/>
        <dbReference type="EC" id="2.7.11.1"/>
    </reaction>
</comment>
<dbReference type="InterPro" id="IPR000719">
    <property type="entry name" value="Prot_kinase_dom"/>
</dbReference>
<feature type="domain" description="EF-hand" evidence="20">
    <location>
        <begin position="458"/>
        <end position="493"/>
    </location>
</feature>
<evidence type="ECO:0000256" key="2">
    <source>
        <dbReference type="ARBA" id="ARBA00012513"/>
    </source>
</evidence>
<keyword evidence="5" id="KW-0808">Transferase</keyword>
<evidence type="ECO:0000259" key="19">
    <source>
        <dbReference type="PROSITE" id="PS50011"/>
    </source>
</evidence>
<evidence type="ECO:0000256" key="12">
    <source>
        <dbReference type="ARBA" id="ARBA00022840"/>
    </source>
</evidence>
<evidence type="ECO:0000313" key="21">
    <source>
        <dbReference type="EMBL" id="KAK9689204.1"/>
    </source>
</evidence>
<dbReference type="PROSITE" id="PS50222">
    <property type="entry name" value="EF_HAND_2"/>
    <property type="match status" value="4"/>
</dbReference>
<evidence type="ECO:0000256" key="15">
    <source>
        <dbReference type="ARBA" id="ARBA00047899"/>
    </source>
</evidence>
<evidence type="ECO:0000259" key="20">
    <source>
        <dbReference type="PROSITE" id="PS50222"/>
    </source>
</evidence>
<dbReference type="AlphaFoldDB" id="A0AAW1IHV2"/>
<evidence type="ECO:0000256" key="7">
    <source>
        <dbReference type="ARBA" id="ARBA00022723"/>
    </source>
</evidence>
<dbReference type="PANTHER" id="PTHR24349">
    <property type="entry name" value="SERINE/THREONINE-PROTEIN KINASE"/>
    <property type="match status" value="1"/>
</dbReference>
<evidence type="ECO:0000256" key="5">
    <source>
        <dbReference type="ARBA" id="ARBA00022679"/>
    </source>
</evidence>
<feature type="domain" description="EF-hand" evidence="20">
    <location>
        <begin position="386"/>
        <end position="421"/>
    </location>
</feature>
<keyword evidence="11" id="KW-0106">Calcium</keyword>
<dbReference type="PROSITE" id="PS00018">
    <property type="entry name" value="EF_HAND_1"/>
    <property type="match status" value="4"/>
</dbReference>
<dbReference type="Gene3D" id="1.10.238.10">
    <property type="entry name" value="EF-hand"/>
    <property type="match status" value="2"/>
</dbReference>
<dbReference type="SUPFAM" id="SSF56112">
    <property type="entry name" value="Protein kinase-like (PK-like)"/>
    <property type="match status" value="1"/>
</dbReference>
<evidence type="ECO:0000313" key="22">
    <source>
        <dbReference type="Proteomes" id="UP001443914"/>
    </source>
</evidence>
<evidence type="ECO:0000256" key="4">
    <source>
        <dbReference type="ARBA" id="ARBA00022553"/>
    </source>
</evidence>
<evidence type="ECO:0000256" key="8">
    <source>
        <dbReference type="ARBA" id="ARBA00022737"/>
    </source>
</evidence>
<dbReference type="CDD" id="cd05117">
    <property type="entry name" value="STKc_CAMK"/>
    <property type="match status" value="1"/>
</dbReference>
<dbReference type="GO" id="GO:0005524">
    <property type="term" value="F:ATP binding"/>
    <property type="evidence" value="ECO:0007669"/>
    <property type="project" value="UniProtKB-UniRule"/>
</dbReference>
<dbReference type="Pfam" id="PF13499">
    <property type="entry name" value="EF-hand_7"/>
    <property type="match status" value="2"/>
</dbReference>
<reference evidence="21" key="1">
    <citation type="submission" date="2024-03" db="EMBL/GenBank/DDBJ databases">
        <title>WGS assembly of Saponaria officinalis var. Norfolk2.</title>
        <authorList>
            <person name="Jenkins J."/>
            <person name="Shu S."/>
            <person name="Grimwood J."/>
            <person name="Barry K."/>
            <person name="Goodstein D."/>
            <person name="Schmutz J."/>
            <person name="Leebens-Mack J."/>
            <person name="Osbourn A."/>
        </authorList>
    </citation>
    <scope>NUCLEOTIDE SEQUENCE [LARGE SCALE GENOMIC DNA]</scope>
    <source>
        <strain evidence="21">JIC</strain>
    </source>
</reference>
<evidence type="ECO:0000256" key="14">
    <source>
        <dbReference type="ARBA" id="ARBA00024334"/>
    </source>
</evidence>
<feature type="domain" description="Protein kinase" evidence="19">
    <location>
        <begin position="86"/>
        <end position="344"/>
    </location>
</feature>
<dbReference type="EC" id="2.7.11.1" evidence="2"/>
<keyword evidence="7" id="KW-0479">Metal-binding</keyword>
<keyword evidence="4" id="KW-0597">Phosphoprotein</keyword>
<keyword evidence="3" id="KW-0723">Serine/threonine-protein kinase</keyword>
<keyword evidence="22" id="KW-1185">Reference proteome</keyword>
<feature type="compositionally biased region" description="Pro residues" evidence="18">
    <location>
        <begin position="42"/>
        <end position="69"/>
    </location>
</feature>
<dbReference type="FunFam" id="1.10.238.10:FF:000015">
    <property type="entry name" value="Calcium-dependent protein kinase 1"/>
    <property type="match status" value="1"/>
</dbReference>
<dbReference type="InterPro" id="IPR008271">
    <property type="entry name" value="Ser/Thr_kinase_AS"/>
</dbReference>
<dbReference type="SMART" id="SM00220">
    <property type="entry name" value="S_TKc"/>
    <property type="match status" value="1"/>
</dbReference>
<dbReference type="GO" id="GO:0004674">
    <property type="term" value="F:protein serine/threonine kinase activity"/>
    <property type="evidence" value="ECO:0007669"/>
    <property type="project" value="UniProtKB-KW"/>
</dbReference>
<proteinExistence type="inferred from homology"/>
<keyword evidence="6" id="KW-0519">Myristate</keyword>
<comment type="similarity">
    <text evidence="14">Belongs to the protein kinase superfamily. Ser/Thr protein kinase family. CDPK subfamily.</text>
</comment>
<evidence type="ECO:0000256" key="6">
    <source>
        <dbReference type="ARBA" id="ARBA00022707"/>
    </source>
</evidence>
<evidence type="ECO:0000256" key="3">
    <source>
        <dbReference type="ARBA" id="ARBA00022527"/>
    </source>
</evidence>
<dbReference type="PROSITE" id="PS00107">
    <property type="entry name" value="PROTEIN_KINASE_ATP"/>
    <property type="match status" value="1"/>
</dbReference>
<dbReference type="PROSITE" id="PS50011">
    <property type="entry name" value="PROTEIN_KINASE_DOM"/>
    <property type="match status" value="1"/>
</dbReference>
<dbReference type="EMBL" id="JBDFQZ010000009">
    <property type="protein sequence ID" value="KAK9689204.1"/>
    <property type="molecule type" value="Genomic_DNA"/>
</dbReference>
<protein>
    <recommendedName>
        <fullName evidence="2">non-specific serine/threonine protein kinase</fullName>
        <ecNumber evidence="2">2.7.11.1</ecNumber>
    </recommendedName>
</protein>
<dbReference type="Gene3D" id="3.30.200.20">
    <property type="entry name" value="Phosphorylase Kinase, domain 1"/>
    <property type="match status" value="1"/>
</dbReference>
<dbReference type="InterPro" id="IPR011009">
    <property type="entry name" value="Kinase-like_dom_sf"/>
</dbReference>
<accession>A0AAW1IHV2</accession>
<comment type="caution">
    <text evidence="21">The sequence shown here is derived from an EMBL/GenBank/DDBJ whole genome shotgun (WGS) entry which is preliminary data.</text>
</comment>
<dbReference type="FunFam" id="1.10.510.10:FF:000056">
    <property type="entry name" value="calcium-dependent protein kinase 1"/>
    <property type="match status" value="1"/>
</dbReference>
<evidence type="ECO:0000256" key="10">
    <source>
        <dbReference type="ARBA" id="ARBA00022777"/>
    </source>
</evidence>
<dbReference type="InterPro" id="IPR018247">
    <property type="entry name" value="EF_Hand_1_Ca_BS"/>
</dbReference>
<feature type="domain" description="EF-hand" evidence="20">
    <location>
        <begin position="498"/>
        <end position="528"/>
    </location>
</feature>
<feature type="domain" description="EF-hand" evidence="20">
    <location>
        <begin position="422"/>
        <end position="457"/>
    </location>
</feature>
<name>A0AAW1IHV2_SAPOF</name>
<dbReference type="GO" id="GO:0005509">
    <property type="term" value="F:calcium ion binding"/>
    <property type="evidence" value="ECO:0007669"/>
    <property type="project" value="InterPro"/>
</dbReference>
<keyword evidence="13" id="KW-0449">Lipoprotein</keyword>
<evidence type="ECO:0000256" key="17">
    <source>
        <dbReference type="PROSITE-ProRule" id="PRU10141"/>
    </source>
</evidence>
<evidence type="ECO:0000256" key="18">
    <source>
        <dbReference type="SAM" id="MobiDB-lite"/>
    </source>
</evidence>
<keyword evidence="9 17" id="KW-0547">Nucleotide-binding</keyword>
<evidence type="ECO:0000256" key="16">
    <source>
        <dbReference type="ARBA" id="ARBA00048679"/>
    </source>
</evidence>
<dbReference type="FunFam" id="3.30.200.20:FF:000004">
    <property type="entry name" value="Calcium-dependent protein kinase 1"/>
    <property type="match status" value="1"/>
</dbReference>
<keyword evidence="12 17" id="KW-0067">ATP-binding</keyword>
<keyword evidence="10" id="KW-0418">Kinase</keyword>
<evidence type="ECO:0000256" key="1">
    <source>
        <dbReference type="ARBA" id="ARBA00005354"/>
    </source>
</evidence>
<comment type="similarity">
    <text evidence="1">Belongs to the protein kinase superfamily. CAMK Ser/Thr protein kinase family. CaMK subfamily.</text>
</comment>
<dbReference type="SUPFAM" id="SSF47473">
    <property type="entry name" value="EF-hand"/>
    <property type="match status" value="1"/>
</dbReference>
<feature type="region of interest" description="Disordered" evidence="18">
    <location>
        <begin position="1"/>
        <end position="78"/>
    </location>
</feature>
<dbReference type="InterPro" id="IPR002048">
    <property type="entry name" value="EF_hand_dom"/>
</dbReference>
<gene>
    <name evidence="21" type="ORF">RND81_09G043200</name>
</gene>